<reference evidence="2" key="1">
    <citation type="submission" date="2019-08" db="EMBL/GenBank/DDBJ databases">
        <title>The complete genome of Acinetobacter defluvii strain WCHAD010030.</title>
        <authorList>
            <person name="Hu Y."/>
            <person name="Qin J."/>
            <person name="Feng Y."/>
            <person name="Zong Z."/>
        </authorList>
    </citation>
    <scope>NUCLEOTIDE SEQUENCE</scope>
    <source>
        <strain evidence="2">WCHA30</strain>
    </source>
</reference>
<evidence type="ECO:0000313" key="2">
    <source>
        <dbReference type="EMBL" id="AWL30473.1"/>
    </source>
</evidence>
<name>A0A2S2FHM0_9GAMM</name>
<organism evidence="2 3">
    <name type="scientific">Acinetobacter defluvii</name>
    <dbReference type="NCBI Taxonomy" id="1871111"/>
    <lineage>
        <taxon>Bacteria</taxon>
        <taxon>Pseudomonadati</taxon>
        <taxon>Pseudomonadota</taxon>
        <taxon>Gammaproteobacteria</taxon>
        <taxon>Moraxellales</taxon>
        <taxon>Moraxellaceae</taxon>
        <taxon>Acinetobacter</taxon>
    </lineage>
</organism>
<evidence type="ECO:0000313" key="3">
    <source>
        <dbReference type="Proteomes" id="UP000245977"/>
    </source>
</evidence>
<feature type="transmembrane region" description="Helical" evidence="1">
    <location>
        <begin position="44"/>
        <end position="67"/>
    </location>
</feature>
<gene>
    <name evidence="2" type="ORF">DJ533_07795</name>
</gene>
<keyword evidence="3" id="KW-1185">Reference proteome</keyword>
<dbReference type="EMBL" id="CP029397">
    <property type="protein sequence ID" value="AWL30473.1"/>
    <property type="molecule type" value="Genomic_DNA"/>
</dbReference>
<accession>A0A2S2FHM0</accession>
<dbReference type="AlphaFoldDB" id="A0A2S2FHM0"/>
<keyword evidence="1" id="KW-0812">Transmembrane</keyword>
<feature type="transmembrane region" description="Helical" evidence="1">
    <location>
        <begin position="6"/>
        <end position="32"/>
    </location>
</feature>
<dbReference type="KEGG" id="adv:DJ533_07795"/>
<keyword evidence="1" id="KW-0472">Membrane</keyword>
<evidence type="ECO:0000256" key="1">
    <source>
        <dbReference type="SAM" id="Phobius"/>
    </source>
</evidence>
<dbReference type="Proteomes" id="UP000245977">
    <property type="component" value="Chromosome"/>
</dbReference>
<dbReference type="RefSeq" id="WP_065995549.1">
    <property type="nucleotide sequence ID" value="NZ_CP029397.2"/>
</dbReference>
<proteinExistence type="predicted"/>
<protein>
    <submittedName>
        <fullName evidence="2">Uncharacterized protein</fullName>
    </submittedName>
</protein>
<keyword evidence="1" id="KW-1133">Transmembrane helix</keyword>
<dbReference type="OrthoDB" id="6674570at2"/>
<sequence length="338" mass="38404">MIPFSFAYLWIFIVAAFGCLVFCLFAIGLIFSKQCRIKLKNGNIFLQSLFFSSCLCVLLAIGLSLLVKTAKNESQTKHEAIYQTLTTPQTILGIHMPKGTKLWLFEPNNLNSFREATFPIPVAFGHFQITRVQIPRGFELEMFDDRSITLDGKGIDQIEGWQCKLENYMKVYLDEQANLSGLAFCVLANPVKLKQITLQANADLQRSQSPKYPDGFIAQDRWLIRNPITHYKNIPIEWANVYLDKNHQLLGIENGTLAKDIYFGGIYYPKGSAFNLLVHPLIKDQETWLFTPPMNQTAKMNNGTIYTDQHAILHSAKGEILQVLNAYDASIMYRSSNS</sequence>